<dbReference type="Gene3D" id="3.40.640.10">
    <property type="entry name" value="Type I PLP-dependent aspartate aminotransferase-like (Major domain)"/>
    <property type="match status" value="1"/>
</dbReference>
<name>A0ABY8QKL4_9RHOB</name>
<reference evidence="5 6" key="1">
    <citation type="submission" date="2023-05" db="EMBL/GenBank/DDBJ databases">
        <title>YMD87, complete Genome.</title>
        <authorList>
            <person name="Zhang J."/>
            <person name="Xu X."/>
        </authorList>
    </citation>
    <scope>NUCLEOTIDE SEQUENCE [LARGE SCALE GENOMIC DNA]</scope>
    <source>
        <strain evidence="5 6">YMD87</strain>
    </source>
</reference>
<gene>
    <name evidence="5" type="ORF">QF118_05365</name>
</gene>
<dbReference type="InterPro" id="IPR015421">
    <property type="entry name" value="PyrdxlP-dep_Trfase_major"/>
</dbReference>
<evidence type="ECO:0000313" key="6">
    <source>
        <dbReference type="Proteomes" id="UP001241605"/>
    </source>
</evidence>
<proteinExistence type="predicted"/>
<evidence type="ECO:0000256" key="2">
    <source>
        <dbReference type="ARBA" id="ARBA00022576"/>
    </source>
</evidence>
<dbReference type="EMBL" id="CP124616">
    <property type="protein sequence ID" value="WGW04978.1"/>
    <property type="molecule type" value="Genomic_DNA"/>
</dbReference>
<dbReference type="Pfam" id="PF00155">
    <property type="entry name" value="Aminotran_1_2"/>
    <property type="match status" value="1"/>
</dbReference>
<dbReference type="PANTHER" id="PTHR42832">
    <property type="entry name" value="AMINO ACID AMINOTRANSFERASE"/>
    <property type="match status" value="1"/>
</dbReference>
<dbReference type="GO" id="GO:0008483">
    <property type="term" value="F:transaminase activity"/>
    <property type="evidence" value="ECO:0007669"/>
    <property type="project" value="UniProtKB-KW"/>
</dbReference>
<dbReference type="InterPro" id="IPR050881">
    <property type="entry name" value="LL-DAP_aminotransferase"/>
</dbReference>
<dbReference type="Proteomes" id="UP001241605">
    <property type="component" value="Chromosome"/>
</dbReference>
<comment type="cofactor">
    <cofactor evidence="1">
        <name>pyridoxal 5'-phosphate</name>
        <dbReference type="ChEBI" id="CHEBI:597326"/>
    </cofactor>
</comment>
<dbReference type="CDD" id="cd00609">
    <property type="entry name" value="AAT_like"/>
    <property type="match status" value="1"/>
</dbReference>
<accession>A0ABY8QKL4</accession>
<dbReference type="RefSeq" id="WP_282301615.1">
    <property type="nucleotide sequence ID" value="NZ_CP124616.1"/>
</dbReference>
<protein>
    <submittedName>
        <fullName evidence="5">Aminotransferase class I/II-fold pyridoxal phosphate-dependent enzyme</fullName>
    </submittedName>
</protein>
<dbReference type="PANTHER" id="PTHR42832:SF3">
    <property type="entry name" value="L-GLUTAMINE--4-(METHYLSULFANYL)-2-OXOBUTANOATE AMINOTRANSFERASE"/>
    <property type="match status" value="1"/>
</dbReference>
<organism evidence="5 6">
    <name type="scientific">Tropicibacter oceani</name>
    <dbReference type="NCBI Taxonomy" id="3058420"/>
    <lineage>
        <taxon>Bacteria</taxon>
        <taxon>Pseudomonadati</taxon>
        <taxon>Pseudomonadota</taxon>
        <taxon>Alphaproteobacteria</taxon>
        <taxon>Rhodobacterales</taxon>
        <taxon>Roseobacteraceae</taxon>
        <taxon>Tropicibacter</taxon>
    </lineage>
</organism>
<dbReference type="SUPFAM" id="SSF53383">
    <property type="entry name" value="PLP-dependent transferases"/>
    <property type="match status" value="1"/>
</dbReference>
<keyword evidence="6" id="KW-1185">Reference proteome</keyword>
<keyword evidence="2 5" id="KW-0032">Aminotransferase</keyword>
<feature type="domain" description="Aminotransferase class I/classII large" evidence="4">
    <location>
        <begin position="33"/>
        <end position="380"/>
    </location>
</feature>
<dbReference type="InterPro" id="IPR004839">
    <property type="entry name" value="Aminotransferase_I/II_large"/>
</dbReference>
<evidence type="ECO:0000259" key="4">
    <source>
        <dbReference type="Pfam" id="PF00155"/>
    </source>
</evidence>
<sequence>MFPERFSNLPAYAFPRLRALLDVHEPGGPVRHMSIGEPKHPFPAWISQIIADNAADFGRYPPNEGTPELRAAIAGWVQRRFDVALDPDTQIMAANGTREALYNAGMALCPETKDGQRPAVLMPNPFYQVYMISAISVGAQPVFVPATGDTGHLPDYAALPEETLKRAALCYICSPANPQGVMADDAYWETLIDLAERYDFQILADECYSEIYRDAPPTGVLTVARRMGADPERVVSFHSLSKRSSVPGLRSGFVAGGPGSIARMKQLRAYSGAPIPLPLQAASAALWQDEAHVVQNRALYVAKYELADRIFGNVPGYMAPRAGMFLWLPVEDGEAATLKLWQQTGVRVLPGEYLSKDTAQGNPGKGFVRVAIVAPHDETEAGLTLIRDCLYGDKK</sequence>
<evidence type="ECO:0000256" key="3">
    <source>
        <dbReference type="ARBA" id="ARBA00022679"/>
    </source>
</evidence>
<keyword evidence="3" id="KW-0808">Transferase</keyword>
<dbReference type="InterPro" id="IPR015422">
    <property type="entry name" value="PyrdxlP-dep_Trfase_small"/>
</dbReference>
<evidence type="ECO:0000256" key="1">
    <source>
        <dbReference type="ARBA" id="ARBA00001933"/>
    </source>
</evidence>
<dbReference type="InterPro" id="IPR015424">
    <property type="entry name" value="PyrdxlP-dep_Trfase"/>
</dbReference>
<evidence type="ECO:0000313" key="5">
    <source>
        <dbReference type="EMBL" id="WGW04978.1"/>
    </source>
</evidence>
<dbReference type="Gene3D" id="3.90.1150.10">
    <property type="entry name" value="Aspartate Aminotransferase, domain 1"/>
    <property type="match status" value="1"/>
</dbReference>